<dbReference type="SUPFAM" id="SSF54909">
    <property type="entry name" value="Dimeric alpha+beta barrel"/>
    <property type="match status" value="1"/>
</dbReference>
<dbReference type="Gene3D" id="3.30.70.100">
    <property type="match status" value="1"/>
</dbReference>
<sequence length="100" mass="11004">MNETPKGYWVGHVTVDDPQAYQAYRTANAAAFAKYGARFLVRGGEMEVVEGDLRPRTIVIEFPSLAAARACYLSPEYQHALALRTPVSDADICIVEGWIG</sequence>
<dbReference type="PANTHER" id="PTHR41521:SF4">
    <property type="entry name" value="BLR0684 PROTEIN"/>
    <property type="match status" value="1"/>
</dbReference>
<dbReference type="PANTHER" id="PTHR41521">
    <property type="match status" value="1"/>
</dbReference>
<dbReference type="InterPro" id="IPR011008">
    <property type="entry name" value="Dimeric_a/b-barrel"/>
</dbReference>
<name>A0A0N8VEA0_RHOCA</name>
<dbReference type="Proteomes" id="UP000183812">
    <property type="component" value="Unassembled WGS sequence"/>
</dbReference>
<dbReference type="AlphaFoldDB" id="A0A0N8VEA0"/>
<reference evidence="1 2" key="1">
    <citation type="submission" date="2016-10" db="EMBL/GenBank/DDBJ databases">
        <authorList>
            <person name="de Groot N.N."/>
        </authorList>
    </citation>
    <scope>NUCLEOTIDE SEQUENCE [LARGE SCALE GENOMIC DNA]</scope>
    <source>
        <strain evidence="2">DSM 938 / 37b4</strain>
    </source>
</reference>
<dbReference type="RefSeq" id="WP_055212918.1">
    <property type="nucleotide sequence ID" value="NZ_CP061202.1"/>
</dbReference>
<protein>
    <submittedName>
        <fullName evidence="1">Uncharacterized conserved protein, DUF1330 family</fullName>
    </submittedName>
</protein>
<dbReference type="Pfam" id="PF07045">
    <property type="entry name" value="DUF1330"/>
    <property type="match status" value="1"/>
</dbReference>
<gene>
    <name evidence="1" type="ORF">SAMN04244550_02845</name>
</gene>
<dbReference type="InterPro" id="IPR010753">
    <property type="entry name" value="DUF1330"/>
</dbReference>
<dbReference type="EMBL" id="FNAY01000017">
    <property type="protein sequence ID" value="SDF78814.1"/>
    <property type="molecule type" value="Genomic_DNA"/>
</dbReference>
<proteinExistence type="predicted"/>
<dbReference type="OrthoDB" id="9806380at2"/>
<evidence type="ECO:0000313" key="1">
    <source>
        <dbReference type="EMBL" id="SDF78814.1"/>
    </source>
</evidence>
<organism evidence="1 2">
    <name type="scientific">Rhodobacter capsulatus</name>
    <name type="common">Rhodopseudomonas capsulata</name>
    <dbReference type="NCBI Taxonomy" id="1061"/>
    <lineage>
        <taxon>Bacteria</taxon>
        <taxon>Pseudomonadati</taxon>
        <taxon>Pseudomonadota</taxon>
        <taxon>Alphaproteobacteria</taxon>
        <taxon>Rhodobacterales</taxon>
        <taxon>Rhodobacter group</taxon>
        <taxon>Rhodobacter</taxon>
    </lineage>
</organism>
<evidence type="ECO:0000313" key="2">
    <source>
        <dbReference type="Proteomes" id="UP000183812"/>
    </source>
</evidence>
<accession>A0A0N8VEA0</accession>